<evidence type="ECO:0000256" key="1">
    <source>
        <dbReference type="ARBA" id="ARBA00023015"/>
    </source>
</evidence>
<gene>
    <name evidence="5" type="ORF">AMC99_00360</name>
</gene>
<dbReference type="OrthoDB" id="667966at2"/>
<dbReference type="GO" id="GO:0003677">
    <property type="term" value="F:DNA binding"/>
    <property type="evidence" value="ECO:0007669"/>
    <property type="project" value="UniProtKB-KW"/>
</dbReference>
<dbReference type="SMART" id="SM00419">
    <property type="entry name" value="HTH_CRP"/>
    <property type="match status" value="1"/>
</dbReference>
<dbReference type="Gene3D" id="1.10.10.10">
    <property type="entry name" value="Winged helix-like DNA-binding domain superfamily/Winged helix DNA-binding domain"/>
    <property type="match status" value="1"/>
</dbReference>
<dbReference type="PATRIC" id="fig|361183.4.peg.359"/>
<dbReference type="SUPFAM" id="SSF51206">
    <property type="entry name" value="cAMP-binding domain-like"/>
    <property type="match status" value="1"/>
</dbReference>
<dbReference type="FunFam" id="1.10.10.10:FF:000028">
    <property type="entry name" value="Fumarate/nitrate reduction transcriptional regulator Fnr"/>
    <property type="match status" value="1"/>
</dbReference>
<dbReference type="CDD" id="cd00092">
    <property type="entry name" value="HTH_CRP"/>
    <property type="match status" value="1"/>
</dbReference>
<dbReference type="PRINTS" id="PR00034">
    <property type="entry name" value="HTHCRP"/>
</dbReference>
<evidence type="ECO:0000256" key="3">
    <source>
        <dbReference type="ARBA" id="ARBA00023163"/>
    </source>
</evidence>
<dbReference type="SUPFAM" id="SSF46785">
    <property type="entry name" value="Winged helix' DNA-binding domain"/>
    <property type="match status" value="1"/>
</dbReference>
<dbReference type="InterPro" id="IPR018335">
    <property type="entry name" value="Tscrpt_reg_HTH_Crp-type_CS"/>
</dbReference>
<dbReference type="Gene3D" id="2.60.120.10">
    <property type="entry name" value="Jelly Rolls"/>
    <property type="match status" value="1"/>
</dbReference>
<sequence length="228" mass="24999">MIQPAYLETFLRKTLGVDPGSQVADELRKLASTINVQRGCMAPIDHSRAMLVYVAHGATKLVASASRDREQIVAFHFGGDLISVPENGLHAFGLTALIESTLIVFPLNAMIDCAQGERSVMRLLLERAQTALYRCRDKAVGLGRKNAQERLAAFLIGMTERIESVQDDSCVIDLPMSRRDIGDSLGLTIETVSRQFSELRNAGLIETEGRSRVLLRDPGALARRAGHI</sequence>
<keyword evidence="2" id="KW-0238">DNA-binding</keyword>
<dbReference type="STRING" id="361183.AMC99_00360"/>
<dbReference type="RefSeq" id="WP_061922003.1">
    <property type="nucleotide sequence ID" value="NZ_CP012669.1"/>
</dbReference>
<accession>A0A0M4M657</accession>
<dbReference type="InterPro" id="IPR036390">
    <property type="entry name" value="WH_DNA-bd_sf"/>
</dbReference>
<dbReference type="GO" id="GO:0003700">
    <property type="term" value="F:DNA-binding transcription factor activity"/>
    <property type="evidence" value="ECO:0007669"/>
    <property type="project" value="InterPro"/>
</dbReference>
<proteinExistence type="predicted"/>
<dbReference type="Pfam" id="PF13545">
    <property type="entry name" value="HTH_Crp_2"/>
    <property type="match status" value="1"/>
</dbReference>
<dbReference type="InterPro" id="IPR014710">
    <property type="entry name" value="RmlC-like_jellyroll"/>
</dbReference>
<keyword evidence="3" id="KW-0804">Transcription</keyword>
<dbReference type="InterPro" id="IPR018490">
    <property type="entry name" value="cNMP-bd_dom_sf"/>
</dbReference>
<evidence type="ECO:0000313" key="5">
    <source>
        <dbReference type="EMBL" id="ALE15673.1"/>
    </source>
</evidence>
<dbReference type="KEGG" id="aep:AMC99_00360"/>
<keyword evidence="6" id="KW-1185">Reference proteome</keyword>
<evidence type="ECO:0000256" key="2">
    <source>
        <dbReference type="ARBA" id="ARBA00023125"/>
    </source>
</evidence>
<dbReference type="AlphaFoldDB" id="A0A0M4M657"/>
<reference evidence="5 6" key="1">
    <citation type="submission" date="2015-09" db="EMBL/GenBank/DDBJ databases">
        <title>Complete genome sequence of a benzo[a]pyrene-degrading bacterium Altererythrobacter epoxidivorans CGMCC 1.7731T.</title>
        <authorList>
            <person name="Li Z."/>
            <person name="Cheng H."/>
            <person name="Huo Y."/>
            <person name="Xu X."/>
        </authorList>
    </citation>
    <scope>NUCLEOTIDE SEQUENCE [LARGE SCALE GENOMIC DNA]</scope>
    <source>
        <strain evidence="5 6">CGMCC 1.7731</strain>
    </source>
</reference>
<dbReference type="PROSITE" id="PS00042">
    <property type="entry name" value="HTH_CRP_1"/>
    <property type="match status" value="1"/>
</dbReference>
<keyword evidence="1" id="KW-0805">Transcription regulation</keyword>
<dbReference type="InterPro" id="IPR036388">
    <property type="entry name" value="WH-like_DNA-bd_sf"/>
</dbReference>
<organism evidence="5 6">
    <name type="scientific">Altererythrobacter epoxidivorans</name>
    <dbReference type="NCBI Taxonomy" id="361183"/>
    <lineage>
        <taxon>Bacteria</taxon>
        <taxon>Pseudomonadati</taxon>
        <taxon>Pseudomonadota</taxon>
        <taxon>Alphaproteobacteria</taxon>
        <taxon>Sphingomonadales</taxon>
        <taxon>Erythrobacteraceae</taxon>
        <taxon>Altererythrobacter</taxon>
    </lineage>
</organism>
<dbReference type="Proteomes" id="UP000057938">
    <property type="component" value="Chromosome"/>
</dbReference>
<protein>
    <submittedName>
        <fullName evidence="5">Transcriptional regulator, Crp /Fnr family</fullName>
    </submittedName>
</protein>
<dbReference type="PROSITE" id="PS51063">
    <property type="entry name" value="HTH_CRP_2"/>
    <property type="match status" value="1"/>
</dbReference>
<feature type="domain" description="HTH crp-type" evidence="4">
    <location>
        <begin position="145"/>
        <end position="219"/>
    </location>
</feature>
<dbReference type="InterPro" id="IPR012318">
    <property type="entry name" value="HTH_CRP"/>
</dbReference>
<evidence type="ECO:0000259" key="4">
    <source>
        <dbReference type="PROSITE" id="PS51063"/>
    </source>
</evidence>
<evidence type="ECO:0000313" key="6">
    <source>
        <dbReference type="Proteomes" id="UP000057938"/>
    </source>
</evidence>
<name>A0A0M4M657_9SPHN</name>
<dbReference type="EMBL" id="CP012669">
    <property type="protein sequence ID" value="ALE15673.1"/>
    <property type="molecule type" value="Genomic_DNA"/>
</dbReference>